<reference evidence="2 3" key="1">
    <citation type="submission" date="2021-01" db="EMBL/GenBank/DDBJ databases">
        <title>Whole genome shotgun sequence of Asanoa iriomotensis NBRC 100142.</title>
        <authorList>
            <person name="Komaki H."/>
            <person name="Tamura T."/>
        </authorList>
    </citation>
    <scope>NUCLEOTIDE SEQUENCE [LARGE SCALE GENOMIC DNA]</scope>
    <source>
        <strain evidence="2 3">NBRC 100142</strain>
    </source>
</reference>
<sequence length="74" mass="8430">MLGHGFGMAYVSFFGVLVIVLLGVVVALFWRAAGRSRSDDDAQRILEERFARGEIGEDEYRRSVELLRSGRLRR</sequence>
<proteinExistence type="predicted"/>
<dbReference type="RefSeq" id="WP_203707338.1">
    <property type="nucleotide sequence ID" value="NZ_BAAALU010000007.1"/>
</dbReference>
<keyword evidence="3" id="KW-1185">Reference proteome</keyword>
<protein>
    <recommendedName>
        <fullName evidence="4">SHOCT domain-containing protein</fullName>
    </recommendedName>
</protein>
<keyword evidence="1" id="KW-1133">Transmembrane helix</keyword>
<accession>A0ABQ4CDH7</accession>
<evidence type="ECO:0008006" key="4">
    <source>
        <dbReference type="Google" id="ProtNLM"/>
    </source>
</evidence>
<dbReference type="Proteomes" id="UP000624325">
    <property type="component" value="Unassembled WGS sequence"/>
</dbReference>
<feature type="transmembrane region" description="Helical" evidence="1">
    <location>
        <begin position="6"/>
        <end position="30"/>
    </location>
</feature>
<dbReference type="EMBL" id="BONC01000069">
    <property type="protein sequence ID" value="GIF60521.1"/>
    <property type="molecule type" value="Genomic_DNA"/>
</dbReference>
<comment type="caution">
    <text evidence="2">The sequence shown here is derived from an EMBL/GenBank/DDBJ whole genome shotgun (WGS) entry which is preliminary data.</text>
</comment>
<evidence type="ECO:0000256" key="1">
    <source>
        <dbReference type="SAM" id="Phobius"/>
    </source>
</evidence>
<gene>
    <name evidence="2" type="ORF">Air01nite_66160</name>
</gene>
<evidence type="ECO:0000313" key="2">
    <source>
        <dbReference type="EMBL" id="GIF60521.1"/>
    </source>
</evidence>
<evidence type="ECO:0000313" key="3">
    <source>
        <dbReference type="Proteomes" id="UP000624325"/>
    </source>
</evidence>
<keyword evidence="1" id="KW-0812">Transmembrane</keyword>
<keyword evidence="1" id="KW-0472">Membrane</keyword>
<name>A0ABQ4CDH7_9ACTN</name>
<organism evidence="2 3">
    <name type="scientific">Asanoa iriomotensis</name>
    <dbReference type="NCBI Taxonomy" id="234613"/>
    <lineage>
        <taxon>Bacteria</taxon>
        <taxon>Bacillati</taxon>
        <taxon>Actinomycetota</taxon>
        <taxon>Actinomycetes</taxon>
        <taxon>Micromonosporales</taxon>
        <taxon>Micromonosporaceae</taxon>
        <taxon>Asanoa</taxon>
    </lineage>
</organism>